<feature type="region of interest" description="Disordered" evidence="1">
    <location>
        <begin position="664"/>
        <end position="694"/>
    </location>
</feature>
<feature type="compositionally biased region" description="Polar residues" evidence="1">
    <location>
        <begin position="340"/>
        <end position="356"/>
    </location>
</feature>
<dbReference type="Pfam" id="PF10539">
    <property type="entry name" value="Dev_Cell_Death"/>
    <property type="match status" value="1"/>
</dbReference>
<evidence type="ECO:0000259" key="3">
    <source>
        <dbReference type="PROSITE" id="PS51222"/>
    </source>
</evidence>
<dbReference type="InterPro" id="IPR013989">
    <property type="entry name" value="Dev_and_cell_death_domain"/>
</dbReference>
<name>A0AA86VJ36_9FABA</name>
<keyword evidence="5" id="KW-1185">Reference proteome</keyword>
<organism evidence="4 5">
    <name type="scientific">Sphenostylis stenocarpa</name>
    <dbReference type="NCBI Taxonomy" id="92480"/>
    <lineage>
        <taxon>Eukaryota</taxon>
        <taxon>Viridiplantae</taxon>
        <taxon>Streptophyta</taxon>
        <taxon>Embryophyta</taxon>
        <taxon>Tracheophyta</taxon>
        <taxon>Spermatophyta</taxon>
        <taxon>Magnoliopsida</taxon>
        <taxon>eudicotyledons</taxon>
        <taxon>Gunneridae</taxon>
        <taxon>Pentapetalae</taxon>
        <taxon>rosids</taxon>
        <taxon>fabids</taxon>
        <taxon>Fabales</taxon>
        <taxon>Fabaceae</taxon>
        <taxon>Papilionoideae</taxon>
        <taxon>50 kb inversion clade</taxon>
        <taxon>NPAAA clade</taxon>
        <taxon>indigoferoid/millettioid clade</taxon>
        <taxon>Phaseoleae</taxon>
        <taxon>Sphenostylis</taxon>
    </lineage>
</organism>
<feature type="domain" description="DCD" evidence="3">
    <location>
        <begin position="417"/>
        <end position="544"/>
    </location>
</feature>
<evidence type="ECO:0000313" key="5">
    <source>
        <dbReference type="Proteomes" id="UP001189624"/>
    </source>
</evidence>
<dbReference type="EMBL" id="OY731402">
    <property type="protein sequence ID" value="CAJ1958773.1"/>
    <property type="molecule type" value="Genomic_DNA"/>
</dbReference>
<protein>
    <recommendedName>
        <fullName evidence="3">DCD domain-containing protein</fullName>
    </recommendedName>
</protein>
<dbReference type="PANTHER" id="PTHR46444:SF3">
    <property type="entry name" value="DCD (DEVELOPMENT AND CELL DEATH) DOMAIN PROTEIN"/>
    <property type="match status" value="1"/>
</dbReference>
<accession>A0AA86VJ36</accession>
<dbReference type="PANTHER" id="PTHR46444">
    <property type="entry name" value="DCD (DEVELOPMENT AND CELL DEATH) DOMAIN PROTEIN-RELATED"/>
    <property type="match status" value="1"/>
</dbReference>
<feature type="region of interest" description="Disordered" evidence="1">
    <location>
        <begin position="198"/>
        <end position="412"/>
    </location>
</feature>
<feature type="compositionally biased region" description="Basic and acidic residues" evidence="1">
    <location>
        <begin position="198"/>
        <end position="240"/>
    </location>
</feature>
<gene>
    <name evidence="4" type="ORF">AYBTSS11_LOCUS17917</name>
</gene>
<feature type="compositionally biased region" description="Basic residues" evidence="1">
    <location>
        <begin position="270"/>
        <end position="279"/>
    </location>
</feature>
<evidence type="ECO:0000256" key="2">
    <source>
        <dbReference type="SAM" id="SignalP"/>
    </source>
</evidence>
<dbReference type="Gramene" id="rna-AYBTSS11_LOCUS17917">
    <property type="protein sequence ID" value="CAJ1958773.1"/>
    <property type="gene ID" value="gene-AYBTSS11_LOCUS17917"/>
</dbReference>
<dbReference type="PROSITE" id="PS51222">
    <property type="entry name" value="DCD"/>
    <property type="match status" value="1"/>
</dbReference>
<proteinExistence type="predicted"/>
<feature type="compositionally biased region" description="Polar residues" evidence="1">
    <location>
        <begin position="312"/>
        <end position="329"/>
    </location>
</feature>
<evidence type="ECO:0000256" key="1">
    <source>
        <dbReference type="SAM" id="MobiDB-lite"/>
    </source>
</evidence>
<feature type="signal peptide" evidence="2">
    <location>
        <begin position="1"/>
        <end position="28"/>
    </location>
</feature>
<dbReference type="AlphaFoldDB" id="A0AA86VJ36"/>
<reference evidence="4" key="1">
    <citation type="submission" date="2023-10" db="EMBL/GenBank/DDBJ databases">
        <authorList>
            <person name="Domelevo Entfellner J.-B."/>
        </authorList>
    </citation>
    <scope>NUCLEOTIDE SEQUENCE</scope>
</reference>
<dbReference type="Proteomes" id="UP001189624">
    <property type="component" value="Chromosome 5"/>
</dbReference>
<feature type="compositionally biased region" description="Basic and acidic residues" evidence="1">
    <location>
        <begin position="361"/>
        <end position="391"/>
    </location>
</feature>
<feature type="chain" id="PRO_5041727897" description="DCD domain-containing protein" evidence="2">
    <location>
        <begin position="29"/>
        <end position="801"/>
    </location>
</feature>
<keyword evidence="2" id="KW-0732">Signal</keyword>
<evidence type="ECO:0000313" key="4">
    <source>
        <dbReference type="EMBL" id="CAJ1958773.1"/>
    </source>
</evidence>
<dbReference type="SMART" id="SM00767">
    <property type="entry name" value="DCD"/>
    <property type="match status" value="1"/>
</dbReference>
<sequence length="801" mass="91051">MAIFGGMQLQLSWLPVLQLLSLLGVVEAADMFLFLGEEKMVEFCEEGCGVAEWLMGGIIRTGLSISSVEASHFVLLGRHCTVTLVSMCGQHRKYTYNNFHYFPSSTMGTSNPAEVSSNPMSLVKDDMMSTDYPPSLGKDDEMCVENPPDLSSNSPPLGKDGMMSIVNPIEEFSNPVSPRKDVMVDNVESCHNVNEKQIRDFSELKETKDEAPKGKGEEVENKMKESQNRSTIDKSPKEDSDSSPLKAINPPEGSRKAELSDKNTPQSLKAKSKIVKKSHVGILKAKKNNDTQQKRGKRRISSSKKLVDNAESCHNANEKQISNCSQLKEANNEPPKGKSQEVQNIVKENQNKSTNGKSRREKSEQARKDKNSQLDKTEQKQESEEKHRELSKGSNGRKNKGKRSGMARSQLKDEKGEKLGGFIFMCSAKTKPDCFRYRVMGVSAGKKDDVLQIKPGLKLFLYDFDLKLLYGIYKASSSGGMKLEPKAFGGKFPAQVRFKIVADCFPLPENIFKKAIKDNYNEKSKFRTELSIRQVRKLTQLFRPLGIHSDMHPIHSQPKVIIREREAPDDVRGSRSRLHRENYDVEFLYRDNQFDQPQEIAHDMSRMENYQAYGLPRDRRNVATTTSHVKPTLESYEGDYQPHHMDLGHLRNVPSQVQSVRTDPLYFNDSRGPPYLNDNRGPPYLNNNRDPPYLNDNRDSPYLIDNRDPYDAYPHGLSHRDAYLAPLSREEISANSPLVRARSFVEMDNLPRREVVQGRHYPIYSALDHLRVRPYHEDRLEALPAPILSRYSFAGPSFRRR</sequence>
<feature type="compositionally biased region" description="Basic residues" evidence="1">
    <location>
        <begin position="395"/>
        <end position="405"/>
    </location>
</feature>